<dbReference type="RefSeq" id="WP_345375421.1">
    <property type="nucleotide sequence ID" value="NZ_BAABLM010000003.1"/>
</dbReference>
<organism evidence="2 3">
    <name type="scientific">Frondihabitans cladoniiphilus</name>
    <dbReference type="NCBI Taxonomy" id="715785"/>
    <lineage>
        <taxon>Bacteria</taxon>
        <taxon>Bacillati</taxon>
        <taxon>Actinomycetota</taxon>
        <taxon>Actinomycetes</taxon>
        <taxon>Micrococcales</taxon>
        <taxon>Microbacteriaceae</taxon>
        <taxon>Frondihabitans</taxon>
    </lineage>
</organism>
<reference evidence="3" key="1">
    <citation type="journal article" date="2019" name="Int. J. Syst. Evol. Microbiol.">
        <title>The Global Catalogue of Microorganisms (GCM) 10K type strain sequencing project: providing services to taxonomists for standard genome sequencing and annotation.</title>
        <authorList>
            <consortium name="The Broad Institute Genomics Platform"/>
            <consortium name="The Broad Institute Genome Sequencing Center for Infectious Disease"/>
            <person name="Wu L."/>
            <person name="Ma J."/>
        </authorList>
    </citation>
    <scope>NUCLEOTIDE SEQUENCE [LARGE SCALE GENOMIC DNA]</scope>
    <source>
        <strain evidence="3">JCM 18956</strain>
    </source>
</reference>
<keyword evidence="1" id="KW-0472">Membrane</keyword>
<keyword evidence="3" id="KW-1185">Reference proteome</keyword>
<evidence type="ECO:0000256" key="1">
    <source>
        <dbReference type="SAM" id="Phobius"/>
    </source>
</evidence>
<gene>
    <name evidence="2" type="ORF">GCM10025780_17110</name>
</gene>
<sequence>MNDSRRRIGERVAITSGLVGGALLVIAFTLMLTPAPILLSAVALPIGFVGLVFGIVLALYLRRGVAADSWPRSGRKAQR</sequence>
<accession>A0ABP8VUZ3</accession>
<feature type="transmembrane region" description="Helical" evidence="1">
    <location>
        <begin position="12"/>
        <end position="31"/>
    </location>
</feature>
<keyword evidence="1" id="KW-1133">Transmembrane helix</keyword>
<protein>
    <submittedName>
        <fullName evidence="2">Uncharacterized protein</fullName>
    </submittedName>
</protein>
<keyword evidence="1" id="KW-0812">Transmembrane</keyword>
<name>A0ABP8VUZ3_9MICO</name>
<evidence type="ECO:0000313" key="2">
    <source>
        <dbReference type="EMBL" id="GAA4673442.1"/>
    </source>
</evidence>
<feature type="transmembrane region" description="Helical" evidence="1">
    <location>
        <begin position="37"/>
        <end position="61"/>
    </location>
</feature>
<dbReference type="Proteomes" id="UP001501295">
    <property type="component" value="Unassembled WGS sequence"/>
</dbReference>
<proteinExistence type="predicted"/>
<comment type="caution">
    <text evidence="2">The sequence shown here is derived from an EMBL/GenBank/DDBJ whole genome shotgun (WGS) entry which is preliminary data.</text>
</comment>
<dbReference type="EMBL" id="BAABLM010000003">
    <property type="protein sequence ID" value="GAA4673442.1"/>
    <property type="molecule type" value="Genomic_DNA"/>
</dbReference>
<evidence type="ECO:0000313" key="3">
    <source>
        <dbReference type="Proteomes" id="UP001501295"/>
    </source>
</evidence>